<evidence type="ECO:0000259" key="2">
    <source>
        <dbReference type="Pfam" id="PF03372"/>
    </source>
</evidence>
<dbReference type="Pfam" id="PF03372">
    <property type="entry name" value="Exo_endo_phos"/>
    <property type="match status" value="1"/>
</dbReference>
<reference evidence="3" key="2">
    <citation type="journal article" date="2024" name="Plant">
        <title>Genomic evolution and insights into agronomic trait innovations of Sesamum species.</title>
        <authorList>
            <person name="Miao H."/>
            <person name="Wang L."/>
            <person name="Qu L."/>
            <person name="Liu H."/>
            <person name="Sun Y."/>
            <person name="Le M."/>
            <person name="Wang Q."/>
            <person name="Wei S."/>
            <person name="Zheng Y."/>
            <person name="Lin W."/>
            <person name="Duan Y."/>
            <person name="Cao H."/>
            <person name="Xiong S."/>
            <person name="Wang X."/>
            <person name="Wei L."/>
            <person name="Li C."/>
            <person name="Ma Q."/>
            <person name="Ju M."/>
            <person name="Zhao R."/>
            <person name="Li G."/>
            <person name="Mu C."/>
            <person name="Tian Q."/>
            <person name="Mei H."/>
            <person name="Zhang T."/>
            <person name="Gao T."/>
            <person name="Zhang H."/>
        </authorList>
    </citation>
    <scope>NUCLEOTIDE SEQUENCE</scope>
    <source>
        <strain evidence="3">K16</strain>
    </source>
</reference>
<feature type="domain" description="Endonuclease/exonuclease/phosphatase" evidence="2">
    <location>
        <begin position="388"/>
        <end position="608"/>
    </location>
</feature>
<reference evidence="3" key="1">
    <citation type="submission" date="2020-06" db="EMBL/GenBank/DDBJ databases">
        <authorList>
            <person name="Li T."/>
            <person name="Hu X."/>
            <person name="Zhang T."/>
            <person name="Song X."/>
            <person name="Zhang H."/>
            <person name="Dai N."/>
            <person name="Sheng W."/>
            <person name="Hou X."/>
            <person name="Wei L."/>
        </authorList>
    </citation>
    <scope>NUCLEOTIDE SEQUENCE</scope>
    <source>
        <strain evidence="3">K16</strain>
        <tissue evidence="3">Leaf</tissue>
    </source>
</reference>
<feature type="region of interest" description="Disordered" evidence="1">
    <location>
        <begin position="143"/>
        <end position="169"/>
    </location>
</feature>
<evidence type="ECO:0000313" key="3">
    <source>
        <dbReference type="EMBL" id="KAK4381287.1"/>
    </source>
</evidence>
<dbReference type="SUPFAM" id="SSF56219">
    <property type="entry name" value="DNase I-like"/>
    <property type="match status" value="1"/>
</dbReference>
<protein>
    <recommendedName>
        <fullName evidence="2">Endonuclease/exonuclease/phosphatase domain-containing protein</fullName>
    </recommendedName>
</protein>
<evidence type="ECO:0000256" key="1">
    <source>
        <dbReference type="SAM" id="MobiDB-lite"/>
    </source>
</evidence>
<dbReference type="Proteomes" id="UP001289374">
    <property type="component" value="Unassembled WGS sequence"/>
</dbReference>
<dbReference type="PANTHER" id="PTHR33710:SF71">
    <property type="entry name" value="ENDONUCLEASE_EXONUCLEASE_PHOSPHATASE DOMAIN-CONTAINING PROTEIN"/>
    <property type="match status" value="1"/>
</dbReference>
<name>A0AAE1T4X8_9LAMI</name>
<dbReference type="GO" id="GO:0003824">
    <property type="term" value="F:catalytic activity"/>
    <property type="evidence" value="ECO:0007669"/>
    <property type="project" value="InterPro"/>
</dbReference>
<dbReference type="InterPro" id="IPR036691">
    <property type="entry name" value="Endo/exonu/phosph_ase_sf"/>
</dbReference>
<gene>
    <name evidence="3" type="ORF">Sango_2982500</name>
</gene>
<organism evidence="3 4">
    <name type="scientific">Sesamum angolense</name>
    <dbReference type="NCBI Taxonomy" id="2727404"/>
    <lineage>
        <taxon>Eukaryota</taxon>
        <taxon>Viridiplantae</taxon>
        <taxon>Streptophyta</taxon>
        <taxon>Embryophyta</taxon>
        <taxon>Tracheophyta</taxon>
        <taxon>Spermatophyta</taxon>
        <taxon>Magnoliopsida</taxon>
        <taxon>eudicotyledons</taxon>
        <taxon>Gunneridae</taxon>
        <taxon>Pentapetalae</taxon>
        <taxon>asterids</taxon>
        <taxon>lamiids</taxon>
        <taxon>Lamiales</taxon>
        <taxon>Pedaliaceae</taxon>
        <taxon>Sesamum</taxon>
    </lineage>
</organism>
<dbReference type="PANTHER" id="PTHR33710">
    <property type="entry name" value="BNAC02G09200D PROTEIN"/>
    <property type="match status" value="1"/>
</dbReference>
<accession>A0AAE1T4X8</accession>
<proteinExistence type="predicted"/>
<dbReference type="InterPro" id="IPR005135">
    <property type="entry name" value="Endo/exonuclease/phosphatase"/>
</dbReference>
<dbReference type="Gene3D" id="3.60.10.10">
    <property type="entry name" value="Endonuclease/exonuclease/phosphatase"/>
    <property type="match status" value="1"/>
</dbReference>
<evidence type="ECO:0000313" key="4">
    <source>
        <dbReference type="Proteomes" id="UP001289374"/>
    </source>
</evidence>
<sequence length="832" mass="92036">MKAAAALKRPLAAGACSLTEAAAAHGTSCDMEPQAIMTPRAASGPLAAAALMRPLVAAACASTEEPSQHVKPPRPLALQSTPPPLTANTVEAMDGLLTPWLPAPPCVEEWTSSPSVSKGSTLKPPQPAMDVLLGLNGLLHHRKLTDSSPPASLHQPAVVQTPSPSRDRTALPQQINAPTPLPAATVRQQPPPAVFPTTTAAPAISLPELFIGNIPLHPHSAFKATSNGFFFFQFETVAAMEEVIEGGPWLYLGQPIVLQKVGTGHGVKKTETHRSPGVDQTSTLASGTLDDRGFEHGGEWNWTTALPRCDYTCMFEVGFRSCHSTATCPESNKIEKLKVAVYVQKRPVQPSPTVSKPMAKDVVRTVQHTVPEEDGNPRAKCDIMNAAFWNVRGLNRRDHQVAVKELVNEFRLNFLGLLETRVSAVNVLRVQTFLPRWSWFTDYDMPGNRIWIAWDDELLDVDVLNLDVQFIHCRINIRCAHLSVLATVVYGANDSVSRRGWQSLVTLADFISDEPWIVGGGFNTVVDMSEVCGASADIHVAMNEFRDCILGTGLIHLPVQGELFSWHNCSEGNRSLWKRLDRLLVNDAWLRLWPDSHYQCLNARTSDHSPLVLRGDTDNHTVSMFRFDNYLTMSSDFIPLVQNVWRHTIEGTSLYAVTRKLRALKPVFRTLRKKKGDLYVNVKVAAEFLATVQQLLQIDRHNTLLNLLEKCCKLVFFKATKLEQEESQALVQSVTWEEIKDAFFDIVEDKAPGPDGYSSGFYKAAWSVIGEEMIKAILEFFTTGRLLKQRLRLVLDKLISPSQNAFVPGRSIGDNILLAQELFAGYKRQGCQ</sequence>
<comment type="caution">
    <text evidence="3">The sequence shown here is derived from an EMBL/GenBank/DDBJ whole genome shotgun (WGS) entry which is preliminary data.</text>
</comment>
<dbReference type="EMBL" id="JACGWL010000912">
    <property type="protein sequence ID" value="KAK4381287.1"/>
    <property type="molecule type" value="Genomic_DNA"/>
</dbReference>
<keyword evidence="4" id="KW-1185">Reference proteome</keyword>
<dbReference type="AlphaFoldDB" id="A0AAE1T4X8"/>